<dbReference type="PANTHER" id="PTHR14969">
    <property type="entry name" value="SPHINGOSINE-1-PHOSPHATE PHOSPHOHYDROLASE"/>
    <property type="match status" value="1"/>
</dbReference>
<dbReference type="RefSeq" id="WP_126352207.1">
    <property type="nucleotide sequence ID" value="NZ_CP086380.1"/>
</dbReference>
<keyword evidence="1" id="KW-0812">Transmembrane</keyword>
<dbReference type="SMART" id="SM00014">
    <property type="entry name" value="acidPPc"/>
    <property type="match status" value="1"/>
</dbReference>
<evidence type="ECO:0000259" key="2">
    <source>
        <dbReference type="SMART" id="SM00014"/>
    </source>
</evidence>
<feature type="transmembrane region" description="Helical" evidence="1">
    <location>
        <begin position="114"/>
        <end position="131"/>
    </location>
</feature>
<dbReference type="Gene3D" id="1.20.144.10">
    <property type="entry name" value="Phosphatidic acid phosphatase type 2/haloperoxidase"/>
    <property type="match status" value="1"/>
</dbReference>
<dbReference type="AlphaFoldDB" id="A0A431VTW5"/>
<dbReference type="Proteomes" id="UP000277766">
    <property type="component" value="Unassembled WGS sequence"/>
</dbReference>
<reference evidence="3 4" key="1">
    <citation type="submission" date="2018-12" db="EMBL/GenBank/DDBJ databases">
        <title>Deinococcus radiophilus ATCC 27603 genome sequencing and assembly.</title>
        <authorList>
            <person name="Maclea K.S."/>
            <person name="Maynard C.R."/>
        </authorList>
    </citation>
    <scope>NUCLEOTIDE SEQUENCE [LARGE SCALE GENOMIC DNA]</scope>
    <source>
        <strain evidence="3 4">ATCC 27603</strain>
    </source>
</reference>
<dbReference type="Pfam" id="PF01569">
    <property type="entry name" value="PAP2"/>
    <property type="match status" value="1"/>
</dbReference>
<comment type="caution">
    <text evidence="3">The sequence shown here is derived from an EMBL/GenBank/DDBJ whole genome shotgun (WGS) entry which is preliminary data.</text>
</comment>
<proteinExistence type="predicted"/>
<gene>
    <name evidence="3" type="ORF">EJ104_07870</name>
</gene>
<keyword evidence="1" id="KW-1133">Transmembrane helix</keyword>
<protein>
    <submittedName>
        <fullName evidence="3">Phosphatase PAP2 family protein</fullName>
    </submittedName>
</protein>
<dbReference type="PANTHER" id="PTHR14969:SF13">
    <property type="entry name" value="AT30094P"/>
    <property type="match status" value="1"/>
</dbReference>
<evidence type="ECO:0000256" key="1">
    <source>
        <dbReference type="SAM" id="Phobius"/>
    </source>
</evidence>
<dbReference type="InterPro" id="IPR000326">
    <property type="entry name" value="PAP2/HPO"/>
</dbReference>
<feature type="transmembrane region" description="Helical" evidence="1">
    <location>
        <begin position="137"/>
        <end position="155"/>
    </location>
</feature>
<dbReference type="OrthoDB" id="9789113at2"/>
<keyword evidence="4" id="KW-1185">Reference proteome</keyword>
<feature type="transmembrane region" description="Helical" evidence="1">
    <location>
        <begin position="220"/>
        <end position="239"/>
    </location>
</feature>
<evidence type="ECO:0000313" key="4">
    <source>
        <dbReference type="Proteomes" id="UP000277766"/>
    </source>
</evidence>
<sequence>MTVDATTFTPLATEPLWLAITNLGRDEVFIAVLTLYTWLVNPQRARQLGIVFALSYLVNSALKYGFDVARPFAAAGQASTAAQATAGGPSFPSGHAQMSSTLWAGMAAQLRHPYFWGVAVLMLGLIAYSRLALGVHYPADVLVGLVLGLGFAALAGTQRWHLPADQVWRWGVPAALLLASLLLPNWTPRELPASLGILAGFWALRLNYTPPRDWAGRLAVALIGLALVLGLYLALSLLLPASLKALSGMTALRYAVLVLFAGGAVPKLLRRWLPERQAMPHPHPEPLPATTH</sequence>
<feature type="domain" description="Phosphatidic acid phosphatase type 2/haloperoxidase" evidence="2">
    <location>
        <begin position="45"/>
        <end position="156"/>
    </location>
</feature>
<organism evidence="3 4">
    <name type="scientific">Deinococcus radiophilus</name>
    <dbReference type="NCBI Taxonomy" id="32062"/>
    <lineage>
        <taxon>Bacteria</taxon>
        <taxon>Thermotogati</taxon>
        <taxon>Deinococcota</taxon>
        <taxon>Deinococci</taxon>
        <taxon>Deinococcales</taxon>
        <taxon>Deinococcaceae</taxon>
        <taxon>Deinococcus</taxon>
    </lineage>
</organism>
<accession>A0A431VTW5</accession>
<dbReference type="SUPFAM" id="SSF48317">
    <property type="entry name" value="Acid phosphatase/Vanadium-dependent haloperoxidase"/>
    <property type="match status" value="1"/>
</dbReference>
<feature type="transmembrane region" description="Helical" evidence="1">
    <location>
        <begin position="251"/>
        <end position="269"/>
    </location>
</feature>
<evidence type="ECO:0000313" key="3">
    <source>
        <dbReference type="EMBL" id="RTR26678.1"/>
    </source>
</evidence>
<keyword evidence="1" id="KW-0472">Membrane</keyword>
<name>A0A431VTW5_9DEIO</name>
<dbReference type="EMBL" id="RXPE01000014">
    <property type="protein sequence ID" value="RTR26678.1"/>
    <property type="molecule type" value="Genomic_DNA"/>
</dbReference>
<dbReference type="InterPro" id="IPR036938">
    <property type="entry name" value="PAP2/HPO_sf"/>
</dbReference>